<feature type="domain" description="PPPDE" evidence="4">
    <location>
        <begin position="1"/>
        <end position="141"/>
    </location>
</feature>
<dbReference type="InterPro" id="IPR008580">
    <property type="entry name" value="PPPDE_dom"/>
</dbReference>
<proteinExistence type="inferred from homology"/>
<gene>
    <name evidence="5" type="ORF">VNE69_03148</name>
</gene>
<dbReference type="RefSeq" id="XP_065329074.1">
    <property type="nucleotide sequence ID" value="XM_065473002.1"/>
</dbReference>
<evidence type="ECO:0000313" key="6">
    <source>
        <dbReference type="Proteomes" id="UP001334084"/>
    </source>
</evidence>
<sequence>MEVILRVYKIGNQEILMLLNKLTNKNFEGIWHTSIEVFGKEYFFSHEIIRAQPGSTKHKDIFKKHVMGTTVITEEEFELFLENQNELFGSNTYDLLKNNCNHFTNVCLQFLTNKQNPEYIMEVHEAALKNEFISNLVKMAFQNLNRF</sequence>
<organism evidence="5 6">
    <name type="scientific">Vairimorpha necatrix</name>
    <dbReference type="NCBI Taxonomy" id="6039"/>
    <lineage>
        <taxon>Eukaryota</taxon>
        <taxon>Fungi</taxon>
        <taxon>Fungi incertae sedis</taxon>
        <taxon>Microsporidia</taxon>
        <taxon>Nosematidae</taxon>
        <taxon>Vairimorpha</taxon>
    </lineage>
</organism>
<evidence type="ECO:0000256" key="1">
    <source>
        <dbReference type="ARBA" id="ARBA00008140"/>
    </source>
</evidence>
<dbReference type="GO" id="GO:0070646">
    <property type="term" value="P:protein modification by small protein removal"/>
    <property type="evidence" value="ECO:0007669"/>
    <property type="project" value="TreeGrafter"/>
</dbReference>
<dbReference type="Proteomes" id="UP001334084">
    <property type="component" value="Chromosome 3"/>
</dbReference>
<protein>
    <submittedName>
        <fullName evidence="5">PPPDE domain-containing protein</fullName>
    </submittedName>
</protein>
<reference evidence="5" key="1">
    <citation type="journal article" date="2024" name="BMC Genomics">
        <title>Functional annotation of a divergent genome using sequence and structure-based similarity.</title>
        <authorList>
            <person name="Svedberg D."/>
            <person name="Winiger R.R."/>
            <person name="Berg A."/>
            <person name="Sharma H."/>
            <person name="Tellgren-Roth C."/>
            <person name="Debrunner-Vossbrinck B.A."/>
            <person name="Vossbrinck C.R."/>
            <person name="Barandun J."/>
        </authorList>
    </citation>
    <scope>NUCLEOTIDE SEQUENCE</scope>
    <source>
        <strain evidence="5">Illinois isolate</strain>
    </source>
</reference>
<keyword evidence="2" id="KW-0645">Protease</keyword>
<dbReference type="Gene3D" id="3.90.1720.30">
    <property type="entry name" value="PPPDE domains"/>
    <property type="match status" value="1"/>
</dbReference>
<dbReference type="KEGG" id="vnx:VNE69_03148"/>
<accession>A0AAX4JAB0</accession>
<dbReference type="Pfam" id="PF05903">
    <property type="entry name" value="Peptidase_C97"/>
    <property type="match status" value="1"/>
</dbReference>
<dbReference type="GeneID" id="90540744"/>
<keyword evidence="6" id="KW-1185">Reference proteome</keyword>
<dbReference type="PROSITE" id="PS51858">
    <property type="entry name" value="PPPDE"/>
    <property type="match status" value="1"/>
</dbReference>
<dbReference type="PANTHER" id="PTHR12378:SF7">
    <property type="entry name" value="DESUMOYLATING ISOPEPTIDASE 1"/>
    <property type="match status" value="1"/>
</dbReference>
<name>A0AAX4JAB0_9MICR</name>
<keyword evidence="3" id="KW-0378">Hydrolase</keyword>
<evidence type="ECO:0000313" key="5">
    <source>
        <dbReference type="EMBL" id="WUR02929.1"/>
    </source>
</evidence>
<dbReference type="GO" id="GO:0008233">
    <property type="term" value="F:peptidase activity"/>
    <property type="evidence" value="ECO:0007669"/>
    <property type="project" value="UniProtKB-KW"/>
</dbReference>
<dbReference type="EMBL" id="CP142728">
    <property type="protein sequence ID" value="WUR02929.1"/>
    <property type="molecule type" value="Genomic_DNA"/>
</dbReference>
<comment type="similarity">
    <text evidence="1">Belongs to the DeSI family.</text>
</comment>
<dbReference type="InterPro" id="IPR042266">
    <property type="entry name" value="PPPDE_sf"/>
</dbReference>
<dbReference type="PANTHER" id="PTHR12378">
    <property type="entry name" value="DESUMOYLATING ISOPEPTIDASE"/>
    <property type="match status" value="1"/>
</dbReference>
<evidence type="ECO:0000259" key="4">
    <source>
        <dbReference type="PROSITE" id="PS51858"/>
    </source>
</evidence>
<evidence type="ECO:0000256" key="2">
    <source>
        <dbReference type="ARBA" id="ARBA00022670"/>
    </source>
</evidence>
<evidence type="ECO:0000256" key="3">
    <source>
        <dbReference type="ARBA" id="ARBA00022801"/>
    </source>
</evidence>
<dbReference type="GO" id="GO:0006508">
    <property type="term" value="P:proteolysis"/>
    <property type="evidence" value="ECO:0007669"/>
    <property type="project" value="UniProtKB-KW"/>
</dbReference>
<dbReference type="AlphaFoldDB" id="A0AAX4JAB0"/>
<dbReference type="SMART" id="SM01179">
    <property type="entry name" value="DUF862"/>
    <property type="match status" value="1"/>
</dbReference>